<reference evidence="1" key="4">
    <citation type="submission" date="2019-03" db="UniProtKB">
        <authorList>
            <consortium name="EnsemblPlants"/>
        </authorList>
    </citation>
    <scope>IDENTIFICATION</scope>
</reference>
<reference evidence="2" key="1">
    <citation type="journal article" date="2014" name="Science">
        <title>Ancient hybridizations among the ancestral genomes of bread wheat.</title>
        <authorList>
            <consortium name="International Wheat Genome Sequencing Consortium,"/>
            <person name="Marcussen T."/>
            <person name="Sandve S.R."/>
            <person name="Heier L."/>
            <person name="Spannagl M."/>
            <person name="Pfeifer M."/>
            <person name="Jakobsen K.S."/>
            <person name="Wulff B.B."/>
            <person name="Steuernagel B."/>
            <person name="Mayer K.F."/>
            <person name="Olsen O.A."/>
        </authorList>
    </citation>
    <scope>NUCLEOTIDE SEQUENCE [LARGE SCALE GENOMIC DNA]</scope>
    <source>
        <strain evidence="2">cv. AL8/78</strain>
    </source>
</reference>
<organism evidence="1 2">
    <name type="scientific">Aegilops tauschii subsp. strangulata</name>
    <name type="common">Goatgrass</name>
    <dbReference type="NCBI Taxonomy" id="200361"/>
    <lineage>
        <taxon>Eukaryota</taxon>
        <taxon>Viridiplantae</taxon>
        <taxon>Streptophyta</taxon>
        <taxon>Embryophyta</taxon>
        <taxon>Tracheophyta</taxon>
        <taxon>Spermatophyta</taxon>
        <taxon>Magnoliopsida</taxon>
        <taxon>Liliopsida</taxon>
        <taxon>Poales</taxon>
        <taxon>Poaceae</taxon>
        <taxon>BOP clade</taxon>
        <taxon>Pooideae</taxon>
        <taxon>Triticodae</taxon>
        <taxon>Triticeae</taxon>
        <taxon>Triticinae</taxon>
        <taxon>Aegilops</taxon>
    </lineage>
</organism>
<protein>
    <submittedName>
        <fullName evidence="1">Uncharacterized protein</fullName>
    </submittedName>
</protein>
<dbReference type="AlphaFoldDB" id="A0A453F0D8"/>
<dbReference type="Gramene" id="AET3Gv20531200.7">
    <property type="protein sequence ID" value="AET3Gv20531200.7"/>
    <property type="gene ID" value="AET3Gv20531200"/>
</dbReference>
<dbReference type="Proteomes" id="UP000015105">
    <property type="component" value="Chromosome 3D"/>
</dbReference>
<dbReference type="EnsemblPlants" id="AET3Gv20531200.7">
    <property type="protein sequence ID" value="AET3Gv20531200.7"/>
    <property type="gene ID" value="AET3Gv20531200"/>
</dbReference>
<reference evidence="2" key="2">
    <citation type="journal article" date="2017" name="Nat. Plants">
        <title>The Aegilops tauschii genome reveals multiple impacts of transposons.</title>
        <authorList>
            <person name="Zhao G."/>
            <person name="Zou C."/>
            <person name="Li K."/>
            <person name="Wang K."/>
            <person name="Li T."/>
            <person name="Gao L."/>
            <person name="Zhang X."/>
            <person name="Wang H."/>
            <person name="Yang Z."/>
            <person name="Liu X."/>
            <person name="Jiang W."/>
            <person name="Mao L."/>
            <person name="Kong X."/>
            <person name="Jiao Y."/>
            <person name="Jia J."/>
        </authorList>
    </citation>
    <scope>NUCLEOTIDE SEQUENCE [LARGE SCALE GENOMIC DNA]</scope>
    <source>
        <strain evidence="2">cv. AL8/78</strain>
    </source>
</reference>
<accession>A0A453F0D8</accession>
<keyword evidence="2" id="KW-1185">Reference proteome</keyword>
<evidence type="ECO:0000313" key="2">
    <source>
        <dbReference type="Proteomes" id="UP000015105"/>
    </source>
</evidence>
<proteinExistence type="predicted"/>
<reference evidence="1" key="5">
    <citation type="journal article" date="2021" name="G3 (Bethesda)">
        <title>Aegilops tauschii genome assembly Aet v5.0 features greater sequence contiguity and improved annotation.</title>
        <authorList>
            <person name="Wang L."/>
            <person name="Zhu T."/>
            <person name="Rodriguez J.C."/>
            <person name="Deal K.R."/>
            <person name="Dubcovsky J."/>
            <person name="McGuire P.E."/>
            <person name="Lux T."/>
            <person name="Spannagl M."/>
            <person name="Mayer K.F.X."/>
            <person name="Baldrich P."/>
            <person name="Meyers B.C."/>
            <person name="Huo N."/>
            <person name="Gu Y.Q."/>
            <person name="Zhou H."/>
            <person name="Devos K.M."/>
            <person name="Bennetzen J.L."/>
            <person name="Unver T."/>
            <person name="Budak H."/>
            <person name="Gulick P.J."/>
            <person name="Galiba G."/>
            <person name="Kalapos B."/>
            <person name="Nelson D.R."/>
            <person name="Li P."/>
            <person name="You F.M."/>
            <person name="Luo M.C."/>
            <person name="Dvorak J."/>
        </authorList>
    </citation>
    <scope>NUCLEOTIDE SEQUENCE [LARGE SCALE GENOMIC DNA]</scope>
    <source>
        <strain evidence="1">cv. AL8/78</strain>
    </source>
</reference>
<reference evidence="1" key="3">
    <citation type="journal article" date="2017" name="Nature">
        <title>Genome sequence of the progenitor of the wheat D genome Aegilops tauschii.</title>
        <authorList>
            <person name="Luo M.C."/>
            <person name="Gu Y.Q."/>
            <person name="Puiu D."/>
            <person name="Wang H."/>
            <person name="Twardziok S.O."/>
            <person name="Deal K.R."/>
            <person name="Huo N."/>
            <person name="Zhu T."/>
            <person name="Wang L."/>
            <person name="Wang Y."/>
            <person name="McGuire P.E."/>
            <person name="Liu S."/>
            <person name="Long H."/>
            <person name="Ramasamy R.K."/>
            <person name="Rodriguez J.C."/>
            <person name="Van S.L."/>
            <person name="Yuan L."/>
            <person name="Wang Z."/>
            <person name="Xia Z."/>
            <person name="Xiao L."/>
            <person name="Anderson O.D."/>
            <person name="Ouyang S."/>
            <person name="Liang Y."/>
            <person name="Zimin A.V."/>
            <person name="Pertea G."/>
            <person name="Qi P."/>
            <person name="Bennetzen J.L."/>
            <person name="Dai X."/>
            <person name="Dawson M.W."/>
            <person name="Muller H.G."/>
            <person name="Kugler K."/>
            <person name="Rivarola-Duarte L."/>
            <person name="Spannagl M."/>
            <person name="Mayer K.F.X."/>
            <person name="Lu F.H."/>
            <person name="Bevan M.W."/>
            <person name="Leroy P."/>
            <person name="Li P."/>
            <person name="You F.M."/>
            <person name="Sun Q."/>
            <person name="Liu Z."/>
            <person name="Lyons E."/>
            <person name="Wicker T."/>
            <person name="Salzberg S.L."/>
            <person name="Devos K.M."/>
            <person name="Dvorak J."/>
        </authorList>
    </citation>
    <scope>NUCLEOTIDE SEQUENCE [LARGE SCALE GENOMIC DNA]</scope>
    <source>
        <strain evidence="1">cv. AL8/78</strain>
    </source>
</reference>
<evidence type="ECO:0000313" key="1">
    <source>
        <dbReference type="EnsemblPlants" id="AET3Gv20531200.7"/>
    </source>
</evidence>
<name>A0A453F0D8_AEGTS</name>
<sequence>MTQQQWTPYLLGNVAAPDCILLDGNSKLHVHLEKHDEYSMDTVKDEKENSSILRAVRDFVLPSGFPAECWHPGVV</sequence>